<dbReference type="InterPro" id="IPR050707">
    <property type="entry name" value="HTH_MetabolicPath_Reg"/>
</dbReference>
<feature type="compositionally biased region" description="Polar residues" evidence="4">
    <location>
        <begin position="11"/>
        <end position="24"/>
    </location>
</feature>
<dbReference type="PANTHER" id="PTHR30136:SF35">
    <property type="entry name" value="HTH-TYPE TRANSCRIPTIONAL REGULATOR RV1719"/>
    <property type="match status" value="1"/>
</dbReference>
<dbReference type="PROSITE" id="PS51077">
    <property type="entry name" value="HTH_ICLR"/>
    <property type="match status" value="1"/>
</dbReference>
<dbReference type="GO" id="GO:0003677">
    <property type="term" value="F:DNA binding"/>
    <property type="evidence" value="ECO:0007669"/>
    <property type="project" value="UniProtKB-KW"/>
</dbReference>
<feature type="region of interest" description="Disordered" evidence="4">
    <location>
        <begin position="1"/>
        <end position="24"/>
    </location>
</feature>
<evidence type="ECO:0000256" key="2">
    <source>
        <dbReference type="ARBA" id="ARBA00023125"/>
    </source>
</evidence>
<gene>
    <name evidence="7" type="ORF">SAMN05216561_107220</name>
</gene>
<dbReference type="STRING" id="1005945.SAMN05216561_107220"/>
<sequence>MATPDYFAAMTRTSGSRPPARRNTSGLARDLEILDLLASPEAQREGGLRVLRIAELVGRDKAAVSRALATLADAELLARDPERLTYHLGSRLYALAARTGEAALTQRARPLLRQIVQSARETTHLCVLRGGNVLTLVSELSPHEVGTAGWAGTTSAAWRTPSGRVLISDWDRASVDSWYAAHGRDRALVNPQESRAPGAFSVLVEPPPDTLAVRDLATLHTELEQIRQRGYATSDEELEQGVVAASAPVWDATGSIVAALNVSAPKSRLGQRLEDLGAYVARCGATLSAELGGPARSTAAVRTTGARR</sequence>
<dbReference type="PROSITE" id="PS51078">
    <property type="entry name" value="ICLR_ED"/>
    <property type="match status" value="1"/>
</dbReference>
<dbReference type="PANTHER" id="PTHR30136">
    <property type="entry name" value="HELIX-TURN-HELIX TRANSCRIPTIONAL REGULATOR, ICLR FAMILY"/>
    <property type="match status" value="1"/>
</dbReference>
<dbReference type="SUPFAM" id="SSF46785">
    <property type="entry name" value="Winged helix' DNA-binding domain"/>
    <property type="match status" value="1"/>
</dbReference>
<dbReference type="InterPro" id="IPR029016">
    <property type="entry name" value="GAF-like_dom_sf"/>
</dbReference>
<evidence type="ECO:0000313" key="8">
    <source>
        <dbReference type="Proteomes" id="UP000198649"/>
    </source>
</evidence>
<feature type="domain" description="HTH iclR-type" evidence="5">
    <location>
        <begin position="24"/>
        <end position="90"/>
    </location>
</feature>
<dbReference type="GO" id="GO:0003700">
    <property type="term" value="F:DNA-binding transcription factor activity"/>
    <property type="evidence" value="ECO:0007669"/>
    <property type="project" value="TreeGrafter"/>
</dbReference>
<keyword evidence="2" id="KW-0238">DNA-binding</keyword>
<dbReference type="Proteomes" id="UP000198649">
    <property type="component" value="Unassembled WGS sequence"/>
</dbReference>
<keyword evidence="3" id="KW-0804">Transcription</keyword>
<dbReference type="GO" id="GO:0045892">
    <property type="term" value="P:negative regulation of DNA-templated transcription"/>
    <property type="evidence" value="ECO:0007669"/>
    <property type="project" value="TreeGrafter"/>
</dbReference>
<dbReference type="InterPro" id="IPR036388">
    <property type="entry name" value="WH-like_DNA-bd_sf"/>
</dbReference>
<dbReference type="Pfam" id="PF01614">
    <property type="entry name" value="IclR_C"/>
    <property type="match status" value="1"/>
</dbReference>
<keyword evidence="8" id="KW-1185">Reference proteome</keyword>
<evidence type="ECO:0000256" key="4">
    <source>
        <dbReference type="SAM" id="MobiDB-lite"/>
    </source>
</evidence>
<name>A0A1I3HKC9_9ACTN</name>
<dbReference type="Gene3D" id="1.10.10.10">
    <property type="entry name" value="Winged helix-like DNA-binding domain superfamily/Winged helix DNA-binding domain"/>
    <property type="match status" value="1"/>
</dbReference>
<evidence type="ECO:0000256" key="3">
    <source>
        <dbReference type="ARBA" id="ARBA00023163"/>
    </source>
</evidence>
<dbReference type="SUPFAM" id="SSF55781">
    <property type="entry name" value="GAF domain-like"/>
    <property type="match status" value="1"/>
</dbReference>
<dbReference type="Gene3D" id="3.30.450.40">
    <property type="match status" value="1"/>
</dbReference>
<evidence type="ECO:0000259" key="6">
    <source>
        <dbReference type="PROSITE" id="PS51078"/>
    </source>
</evidence>
<proteinExistence type="predicted"/>
<evidence type="ECO:0000259" key="5">
    <source>
        <dbReference type="PROSITE" id="PS51077"/>
    </source>
</evidence>
<dbReference type="InterPro" id="IPR014757">
    <property type="entry name" value="Tscrpt_reg_IclR_C"/>
</dbReference>
<dbReference type="EMBL" id="FOQG01000007">
    <property type="protein sequence ID" value="SFI36132.1"/>
    <property type="molecule type" value="Genomic_DNA"/>
</dbReference>
<organism evidence="7 8">
    <name type="scientific">Nocardioides psychrotolerans</name>
    <dbReference type="NCBI Taxonomy" id="1005945"/>
    <lineage>
        <taxon>Bacteria</taxon>
        <taxon>Bacillati</taxon>
        <taxon>Actinomycetota</taxon>
        <taxon>Actinomycetes</taxon>
        <taxon>Propionibacteriales</taxon>
        <taxon>Nocardioidaceae</taxon>
        <taxon>Nocardioides</taxon>
    </lineage>
</organism>
<protein>
    <submittedName>
        <fullName evidence="7">Transcriptional regulator, IclR family</fullName>
    </submittedName>
</protein>
<reference evidence="7 8" key="1">
    <citation type="submission" date="2016-10" db="EMBL/GenBank/DDBJ databases">
        <authorList>
            <person name="de Groot N.N."/>
        </authorList>
    </citation>
    <scope>NUCLEOTIDE SEQUENCE [LARGE SCALE GENOMIC DNA]</scope>
    <source>
        <strain evidence="7 8">CGMCC 1.11156</strain>
    </source>
</reference>
<accession>A0A1I3HKC9</accession>
<keyword evidence="1" id="KW-0805">Transcription regulation</keyword>
<dbReference type="InterPro" id="IPR005471">
    <property type="entry name" value="Tscrpt_reg_IclR_N"/>
</dbReference>
<evidence type="ECO:0000313" key="7">
    <source>
        <dbReference type="EMBL" id="SFI36132.1"/>
    </source>
</evidence>
<feature type="domain" description="IclR-ED" evidence="6">
    <location>
        <begin position="91"/>
        <end position="293"/>
    </location>
</feature>
<evidence type="ECO:0000256" key="1">
    <source>
        <dbReference type="ARBA" id="ARBA00023015"/>
    </source>
</evidence>
<dbReference type="AlphaFoldDB" id="A0A1I3HKC9"/>
<dbReference type="Pfam" id="PF09339">
    <property type="entry name" value="HTH_IclR"/>
    <property type="match status" value="1"/>
</dbReference>
<dbReference type="SMART" id="SM00346">
    <property type="entry name" value="HTH_ICLR"/>
    <property type="match status" value="1"/>
</dbReference>
<dbReference type="InterPro" id="IPR036390">
    <property type="entry name" value="WH_DNA-bd_sf"/>
</dbReference>